<dbReference type="SUPFAM" id="SSF47598">
    <property type="entry name" value="Ribbon-helix-helix"/>
    <property type="match status" value="1"/>
</dbReference>
<keyword evidence="4" id="KW-1185">Reference proteome</keyword>
<sequence length="81" mass="8891">MANINVRGLSDETKSALRVKAAKAGLSLEAFAREALRREALREPDEAPSLADMAERYFGGENGVELELPPRESRRGEADFS</sequence>
<dbReference type="InterPro" id="IPR053853">
    <property type="entry name" value="FitA-like_RHH"/>
</dbReference>
<reference evidence="3" key="1">
    <citation type="submission" date="2022-07" db="EMBL/GenBank/DDBJ databases">
        <title>Parvularcula maris sp. nov., an algicidal bacterium isolated from seawater.</title>
        <authorList>
            <person name="Li F."/>
        </authorList>
    </citation>
    <scope>NUCLEOTIDE SEQUENCE</scope>
    <source>
        <strain evidence="3">BGMRC 0090</strain>
    </source>
</reference>
<dbReference type="InterPro" id="IPR010985">
    <property type="entry name" value="Ribbon_hlx_hlx"/>
</dbReference>
<proteinExistence type="predicted"/>
<dbReference type="Proteomes" id="UP001142610">
    <property type="component" value="Unassembled WGS sequence"/>
</dbReference>
<comment type="caution">
    <text evidence="3">The sequence shown here is derived from an EMBL/GenBank/DDBJ whole genome shotgun (WGS) entry which is preliminary data.</text>
</comment>
<dbReference type="Pfam" id="PF22513">
    <property type="entry name" value="FitA-like_RHH"/>
    <property type="match status" value="1"/>
</dbReference>
<dbReference type="AlphaFoldDB" id="A0A9X2RK53"/>
<feature type="compositionally biased region" description="Basic and acidic residues" evidence="1">
    <location>
        <begin position="68"/>
        <end position="81"/>
    </location>
</feature>
<dbReference type="RefSeq" id="WP_256619305.1">
    <property type="nucleotide sequence ID" value="NZ_JANIBC010000005.1"/>
</dbReference>
<accession>A0A9X2RK53</accession>
<feature type="domain" description="Antitoxin FitA-like ribbon-helix-helix" evidence="2">
    <location>
        <begin position="2"/>
        <end position="39"/>
    </location>
</feature>
<dbReference type="EMBL" id="JANIBC010000005">
    <property type="protein sequence ID" value="MCQ8185418.1"/>
    <property type="molecule type" value="Genomic_DNA"/>
</dbReference>
<evidence type="ECO:0000256" key="1">
    <source>
        <dbReference type="SAM" id="MobiDB-lite"/>
    </source>
</evidence>
<evidence type="ECO:0000259" key="2">
    <source>
        <dbReference type="Pfam" id="PF22513"/>
    </source>
</evidence>
<dbReference type="GO" id="GO:0006355">
    <property type="term" value="P:regulation of DNA-templated transcription"/>
    <property type="evidence" value="ECO:0007669"/>
    <property type="project" value="InterPro"/>
</dbReference>
<feature type="region of interest" description="Disordered" evidence="1">
    <location>
        <begin position="61"/>
        <end position="81"/>
    </location>
</feature>
<name>A0A9X2RK53_9PROT</name>
<evidence type="ECO:0000313" key="3">
    <source>
        <dbReference type="EMBL" id="MCQ8185418.1"/>
    </source>
</evidence>
<organism evidence="3 4">
    <name type="scientific">Parvularcula maris</name>
    <dbReference type="NCBI Taxonomy" id="2965077"/>
    <lineage>
        <taxon>Bacteria</taxon>
        <taxon>Pseudomonadati</taxon>
        <taxon>Pseudomonadota</taxon>
        <taxon>Alphaproteobacteria</taxon>
        <taxon>Parvularculales</taxon>
        <taxon>Parvularculaceae</taxon>
        <taxon>Parvularcula</taxon>
    </lineage>
</organism>
<protein>
    <recommendedName>
        <fullName evidence="2">Antitoxin FitA-like ribbon-helix-helix domain-containing protein</fullName>
    </recommendedName>
</protein>
<gene>
    <name evidence="3" type="ORF">NOG11_08425</name>
</gene>
<evidence type="ECO:0000313" key="4">
    <source>
        <dbReference type="Proteomes" id="UP001142610"/>
    </source>
</evidence>